<keyword evidence="7" id="KW-1185">Reference proteome</keyword>
<dbReference type="InterPro" id="IPR020449">
    <property type="entry name" value="Tscrpt_reg_AraC-type_HTH"/>
</dbReference>
<dbReference type="InterPro" id="IPR037923">
    <property type="entry name" value="HTH-like"/>
</dbReference>
<evidence type="ECO:0000313" key="7">
    <source>
        <dbReference type="Proteomes" id="UP001151133"/>
    </source>
</evidence>
<dbReference type="Pfam" id="PF12833">
    <property type="entry name" value="HTH_18"/>
    <property type="match status" value="1"/>
</dbReference>
<reference evidence="6" key="1">
    <citation type="submission" date="2022-10" db="EMBL/GenBank/DDBJ databases">
        <title>Two novel species of Flavobacterium.</title>
        <authorList>
            <person name="Liu Q."/>
            <person name="Xin Y.-H."/>
        </authorList>
    </citation>
    <scope>NUCLEOTIDE SEQUENCE</scope>
    <source>
        <strain evidence="6">LS1R47</strain>
    </source>
</reference>
<feature type="domain" description="HTH araC/xylS-type" evidence="5">
    <location>
        <begin position="184"/>
        <end position="282"/>
    </location>
</feature>
<evidence type="ECO:0000256" key="1">
    <source>
        <dbReference type="ARBA" id="ARBA00023015"/>
    </source>
</evidence>
<dbReference type="InterPro" id="IPR018060">
    <property type="entry name" value="HTH_AraC"/>
</dbReference>
<evidence type="ECO:0000256" key="2">
    <source>
        <dbReference type="ARBA" id="ARBA00023125"/>
    </source>
</evidence>
<dbReference type="PANTHER" id="PTHR43280:SF32">
    <property type="entry name" value="TRANSCRIPTIONAL REGULATORY PROTEIN"/>
    <property type="match status" value="1"/>
</dbReference>
<protein>
    <submittedName>
        <fullName evidence="6">AraC family transcriptional regulator</fullName>
    </submittedName>
</protein>
<keyword evidence="2" id="KW-0238">DNA-binding</keyword>
<evidence type="ECO:0000256" key="4">
    <source>
        <dbReference type="SAM" id="Coils"/>
    </source>
</evidence>
<dbReference type="GO" id="GO:0043565">
    <property type="term" value="F:sequence-specific DNA binding"/>
    <property type="evidence" value="ECO:0007669"/>
    <property type="project" value="InterPro"/>
</dbReference>
<dbReference type="GO" id="GO:0003700">
    <property type="term" value="F:DNA-binding transcription factor activity"/>
    <property type="evidence" value="ECO:0007669"/>
    <property type="project" value="InterPro"/>
</dbReference>
<dbReference type="AlphaFoldDB" id="A0A9X3C981"/>
<evidence type="ECO:0000313" key="6">
    <source>
        <dbReference type="EMBL" id="MCV9933932.1"/>
    </source>
</evidence>
<dbReference type="PROSITE" id="PS01124">
    <property type="entry name" value="HTH_ARAC_FAMILY_2"/>
    <property type="match status" value="1"/>
</dbReference>
<dbReference type="InterPro" id="IPR009057">
    <property type="entry name" value="Homeodomain-like_sf"/>
</dbReference>
<dbReference type="SMART" id="SM00342">
    <property type="entry name" value="HTH_ARAC"/>
    <property type="match status" value="1"/>
</dbReference>
<sequence length="291" mass="33604">MSNYSIPTLSVGNILGEETLGITLFQHSVKGRDAFEEPHKHDFYMLFFVEKGTGFHNIDFTQHTVADNQVYFIRPGQVHNWLLNANTIGFQLMVSAEIITIFSNLSQLPYFGQSVPSCLSLTQKEFQEFKNHLQEIENALSQNDLLTKEIILLRLHLLFKLLQKDYLEQFPEYHFSGKPEKVIKKFNDLIDANFQTESSVRFYADGLSITPNYLNILSQKYLMMPASDVIKERTILEAKRLLTSTDLSIKEIAYQLGFNDNGYFSKVFKKYAGKTPGDFKESYNLYHPSHQ</sequence>
<dbReference type="EMBL" id="JAOZEV010000015">
    <property type="protein sequence ID" value="MCV9933932.1"/>
    <property type="molecule type" value="Genomic_DNA"/>
</dbReference>
<dbReference type="InterPro" id="IPR003313">
    <property type="entry name" value="AraC-bd"/>
</dbReference>
<dbReference type="RefSeq" id="WP_264288132.1">
    <property type="nucleotide sequence ID" value="NZ_JAOZEV010000015.1"/>
</dbReference>
<dbReference type="Gene3D" id="1.10.10.60">
    <property type="entry name" value="Homeodomain-like"/>
    <property type="match status" value="1"/>
</dbReference>
<proteinExistence type="predicted"/>
<dbReference type="PRINTS" id="PR00032">
    <property type="entry name" value="HTHARAC"/>
</dbReference>
<accession>A0A9X3C981</accession>
<feature type="coiled-coil region" evidence="4">
    <location>
        <begin position="119"/>
        <end position="149"/>
    </location>
</feature>
<dbReference type="Gene3D" id="2.60.120.10">
    <property type="entry name" value="Jelly Rolls"/>
    <property type="match status" value="1"/>
</dbReference>
<dbReference type="Proteomes" id="UP001151133">
    <property type="component" value="Unassembled WGS sequence"/>
</dbReference>
<gene>
    <name evidence="6" type="ORF">OIU80_16740</name>
</gene>
<keyword evidence="1" id="KW-0805">Transcription regulation</keyword>
<dbReference type="SUPFAM" id="SSF46689">
    <property type="entry name" value="Homeodomain-like"/>
    <property type="match status" value="1"/>
</dbReference>
<evidence type="ECO:0000259" key="5">
    <source>
        <dbReference type="PROSITE" id="PS01124"/>
    </source>
</evidence>
<keyword evidence="3" id="KW-0804">Transcription</keyword>
<dbReference type="InterPro" id="IPR014710">
    <property type="entry name" value="RmlC-like_jellyroll"/>
</dbReference>
<name>A0A9X3C981_9FLAO</name>
<dbReference type="SUPFAM" id="SSF51215">
    <property type="entry name" value="Regulatory protein AraC"/>
    <property type="match status" value="1"/>
</dbReference>
<comment type="caution">
    <text evidence="6">The sequence shown here is derived from an EMBL/GenBank/DDBJ whole genome shotgun (WGS) entry which is preliminary data.</text>
</comment>
<dbReference type="PANTHER" id="PTHR43280">
    <property type="entry name" value="ARAC-FAMILY TRANSCRIPTIONAL REGULATOR"/>
    <property type="match status" value="1"/>
</dbReference>
<dbReference type="Pfam" id="PF02311">
    <property type="entry name" value="AraC_binding"/>
    <property type="match status" value="1"/>
</dbReference>
<keyword evidence="4" id="KW-0175">Coiled coil</keyword>
<evidence type="ECO:0000256" key="3">
    <source>
        <dbReference type="ARBA" id="ARBA00023163"/>
    </source>
</evidence>
<organism evidence="6 7">
    <name type="scientific">Flavobacterium frigoritolerans</name>
    <dbReference type="NCBI Taxonomy" id="2987686"/>
    <lineage>
        <taxon>Bacteria</taxon>
        <taxon>Pseudomonadati</taxon>
        <taxon>Bacteroidota</taxon>
        <taxon>Flavobacteriia</taxon>
        <taxon>Flavobacteriales</taxon>
        <taxon>Flavobacteriaceae</taxon>
        <taxon>Flavobacterium</taxon>
    </lineage>
</organism>